<organism evidence="5 6">
    <name type="scientific">Pseudomonas syringae pv. pisi</name>
    <dbReference type="NCBI Taxonomy" id="59510"/>
    <lineage>
        <taxon>Bacteria</taxon>
        <taxon>Pseudomonadati</taxon>
        <taxon>Pseudomonadota</taxon>
        <taxon>Gammaproteobacteria</taxon>
        <taxon>Pseudomonadales</taxon>
        <taxon>Pseudomonadaceae</taxon>
        <taxon>Pseudomonas</taxon>
        <taxon>Pseudomonas syringae</taxon>
    </lineage>
</organism>
<evidence type="ECO:0000256" key="3">
    <source>
        <dbReference type="SAM" id="MobiDB-lite"/>
    </source>
</evidence>
<dbReference type="CDD" id="cd17551">
    <property type="entry name" value="REC_RpfG-like"/>
    <property type="match status" value="1"/>
</dbReference>
<dbReference type="Gene3D" id="3.40.50.2300">
    <property type="match status" value="1"/>
</dbReference>
<dbReference type="PANTHER" id="PTHR44591">
    <property type="entry name" value="STRESS RESPONSE REGULATOR PROTEIN 1"/>
    <property type="match status" value="1"/>
</dbReference>
<dbReference type="GO" id="GO:0000160">
    <property type="term" value="P:phosphorelay signal transduction system"/>
    <property type="evidence" value="ECO:0007669"/>
    <property type="project" value="InterPro"/>
</dbReference>
<feature type="compositionally biased region" description="Pro residues" evidence="3">
    <location>
        <begin position="178"/>
        <end position="187"/>
    </location>
</feature>
<feature type="region of interest" description="Disordered" evidence="3">
    <location>
        <begin position="173"/>
        <end position="215"/>
    </location>
</feature>
<dbReference type="SUPFAM" id="SSF52172">
    <property type="entry name" value="CheY-like"/>
    <property type="match status" value="1"/>
</dbReference>
<feature type="domain" description="Response regulatory" evidence="4">
    <location>
        <begin position="6"/>
        <end position="124"/>
    </location>
</feature>
<comment type="caution">
    <text evidence="5">The sequence shown here is derived from an EMBL/GenBank/DDBJ whole genome shotgun (WGS) entry which is preliminary data.</text>
</comment>
<feature type="compositionally biased region" description="Polar residues" evidence="3">
    <location>
        <begin position="191"/>
        <end position="215"/>
    </location>
</feature>
<evidence type="ECO:0000256" key="2">
    <source>
        <dbReference type="PROSITE-ProRule" id="PRU00169"/>
    </source>
</evidence>
<dbReference type="EMBL" id="RBPQ01000004">
    <property type="protein sequence ID" value="RMO34004.1"/>
    <property type="molecule type" value="Genomic_DNA"/>
</dbReference>
<dbReference type="SMART" id="SM00448">
    <property type="entry name" value="REC"/>
    <property type="match status" value="1"/>
</dbReference>
<protein>
    <submittedName>
        <fullName evidence="5">Two-component system response regulator</fullName>
    </submittedName>
</protein>
<reference evidence="5 6" key="1">
    <citation type="submission" date="2018-08" db="EMBL/GenBank/DDBJ databases">
        <title>Recombination of ecologically and evolutionarily significant loci maintains genetic cohesion in the Pseudomonas syringae species complex.</title>
        <authorList>
            <person name="Dillon M."/>
            <person name="Thakur S."/>
            <person name="Almeida R.N.D."/>
            <person name="Weir B.S."/>
            <person name="Guttman D.S."/>
        </authorList>
    </citation>
    <scope>NUCLEOTIDE SEQUENCE [LARGE SCALE GENOMIC DNA]</scope>
    <source>
        <strain evidence="5 6">ICMP 2788</strain>
    </source>
</reference>
<keyword evidence="1 2" id="KW-0597">Phosphoprotein</keyword>
<evidence type="ECO:0000256" key="1">
    <source>
        <dbReference type="ARBA" id="ARBA00022553"/>
    </source>
</evidence>
<dbReference type="InterPro" id="IPR050595">
    <property type="entry name" value="Bact_response_regulator"/>
</dbReference>
<feature type="modified residue" description="4-aspartylphosphate" evidence="2">
    <location>
        <position position="56"/>
    </location>
</feature>
<name>A0A3M3UL68_PSESJ</name>
<evidence type="ECO:0000313" key="6">
    <source>
        <dbReference type="Proteomes" id="UP000276886"/>
    </source>
</evidence>
<proteinExistence type="predicted"/>
<dbReference type="InterPro" id="IPR001789">
    <property type="entry name" value="Sig_transdc_resp-reg_receiver"/>
</dbReference>
<dbReference type="Pfam" id="PF00072">
    <property type="entry name" value="Response_reg"/>
    <property type="match status" value="1"/>
</dbReference>
<dbReference type="PANTHER" id="PTHR44591:SF3">
    <property type="entry name" value="RESPONSE REGULATORY DOMAIN-CONTAINING PROTEIN"/>
    <property type="match status" value="1"/>
</dbReference>
<dbReference type="PROSITE" id="PS50110">
    <property type="entry name" value="RESPONSE_REGULATORY"/>
    <property type="match status" value="1"/>
</dbReference>
<dbReference type="InterPro" id="IPR011006">
    <property type="entry name" value="CheY-like_superfamily"/>
</dbReference>
<evidence type="ECO:0000259" key="4">
    <source>
        <dbReference type="PROSITE" id="PS50110"/>
    </source>
</evidence>
<dbReference type="AlphaFoldDB" id="A0A3M3UL68"/>
<gene>
    <name evidence="5" type="ORF">ALQ44_01813</name>
</gene>
<accession>A0A3M3UL68</accession>
<evidence type="ECO:0000313" key="5">
    <source>
        <dbReference type="EMBL" id="RMO34004.1"/>
    </source>
</evidence>
<dbReference type="Proteomes" id="UP000276886">
    <property type="component" value="Unassembled WGS sequence"/>
</dbReference>
<sequence>MTGDFRILIIDDQRPNLDLMEQLLAREGLTNVLSSTEPLRTLDLFNSFEPDLVVLDLHMPEFDGFAVLEQLNRRIPTNDYLPIMVLTADATRDTRLRALALGARDFISKPLDALETMLRIWNLLETRALYKSLRELVPAENIELLRQRRARWRSSDYLISVTGTDASWITRVATEPSSKPPKLPSPRVPITTASQPSRLTSASTCSATLPRSTWA</sequence>